<dbReference type="Proteomes" id="UP000784294">
    <property type="component" value="Unassembled WGS sequence"/>
</dbReference>
<keyword evidence="2" id="KW-0694">RNA-binding</keyword>
<sequence length="151" mass="17262">MSVVRIRGLPYSARSDDIIDFFKVFRYGKDEMYHALDSGVYRHPDLAEYVLRLRGLPYDTEIRDAMKLFLLKFYLCVSFIFPSSDVTSAGWMGDIWVGWWLGVTTGLDIAPNSVGLLVDHMGRSTGEAYVRFTSAEMLARAKEKHMEKIGH</sequence>
<accession>A0A3S5AC94</accession>
<evidence type="ECO:0008006" key="5">
    <source>
        <dbReference type="Google" id="ProtNLM"/>
    </source>
</evidence>
<dbReference type="EMBL" id="CAAALY010245334">
    <property type="protein sequence ID" value="VEL33193.1"/>
    <property type="molecule type" value="Genomic_DNA"/>
</dbReference>
<organism evidence="3 4">
    <name type="scientific">Protopolystoma xenopodis</name>
    <dbReference type="NCBI Taxonomy" id="117903"/>
    <lineage>
        <taxon>Eukaryota</taxon>
        <taxon>Metazoa</taxon>
        <taxon>Spiralia</taxon>
        <taxon>Lophotrochozoa</taxon>
        <taxon>Platyhelminthes</taxon>
        <taxon>Monogenea</taxon>
        <taxon>Polyopisthocotylea</taxon>
        <taxon>Polystomatidea</taxon>
        <taxon>Polystomatidae</taxon>
        <taxon>Protopolystoma</taxon>
    </lineage>
</organism>
<name>A0A3S5AC94_9PLAT</name>
<dbReference type="InterPro" id="IPR035979">
    <property type="entry name" value="RBD_domain_sf"/>
</dbReference>
<keyword evidence="4" id="KW-1185">Reference proteome</keyword>
<evidence type="ECO:0000313" key="3">
    <source>
        <dbReference type="EMBL" id="VEL33193.1"/>
    </source>
</evidence>
<dbReference type="InterPro" id="IPR050666">
    <property type="entry name" value="ESRP"/>
</dbReference>
<evidence type="ECO:0000313" key="4">
    <source>
        <dbReference type="Proteomes" id="UP000784294"/>
    </source>
</evidence>
<dbReference type="PANTHER" id="PTHR13976">
    <property type="entry name" value="HETEROGENEOUS NUCLEAR RIBONUCLEOPROTEIN-RELATED"/>
    <property type="match status" value="1"/>
</dbReference>
<dbReference type="AlphaFoldDB" id="A0A3S5AC94"/>
<dbReference type="GO" id="GO:0003723">
    <property type="term" value="F:RNA binding"/>
    <property type="evidence" value="ECO:0007669"/>
    <property type="project" value="UniProtKB-KW"/>
</dbReference>
<reference evidence="3" key="1">
    <citation type="submission" date="2018-11" db="EMBL/GenBank/DDBJ databases">
        <authorList>
            <consortium name="Pathogen Informatics"/>
        </authorList>
    </citation>
    <scope>NUCLEOTIDE SEQUENCE</scope>
</reference>
<evidence type="ECO:0000256" key="2">
    <source>
        <dbReference type="ARBA" id="ARBA00022884"/>
    </source>
</evidence>
<gene>
    <name evidence="3" type="ORF">PXEA_LOCUS26633</name>
</gene>
<evidence type="ECO:0000256" key="1">
    <source>
        <dbReference type="ARBA" id="ARBA00022737"/>
    </source>
</evidence>
<feature type="non-terminal residue" evidence="3">
    <location>
        <position position="1"/>
    </location>
</feature>
<protein>
    <recommendedName>
        <fullName evidence="5">RRM domain-containing protein</fullName>
    </recommendedName>
</protein>
<keyword evidence="1" id="KW-0677">Repeat</keyword>
<comment type="caution">
    <text evidence="3">The sequence shown here is derived from an EMBL/GenBank/DDBJ whole genome shotgun (WGS) entry which is preliminary data.</text>
</comment>
<dbReference type="Gene3D" id="3.30.70.330">
    <property type="match status" value="2"/>
</dbReference>
<proteinExistence type="predicted"/>
<dbReference type="SUPFAM" id="SSF54928">
    <property type="entry name" value="RNA-binding domain, RBD"/>
    <property type="match status" value="1"/>
</dbReference>
<dbReference type="OrthoDB" id="431068at2759"/>
<dbReference type="InterPro" id="IPR012677">
    <property type="entry name" value="Nucleotide-bd_a/b_plait_sf"/>
</dbReference>